<keyword evidence="1" id="KW-0863">Zinc-finger</keyword>
<dbReference type="InterPro" id="IPR001878">
    <property type="entry name" value="Znf_CCHC"/>
</dbReference>
<reference evidence="4" key="2">
    <citation type="submission" date="2023-06" db="EMBL/GenBank/DDBJ databases">
        <authorList>
            <person name="Ma L."/>
            <person name="Liu K.-W."/>
            <person name="Li Z."/>
            <person name="Hsiao Y.-Y."/>
            <person name="Qi Y."/>
            <person name="Fu T."/>
            <person name="Tang G."/>
            <person name="Zhang D."/>
            <person name="Sun W.-H."/>
            <person name="Liu D.-K."/>
            <person name="Li Y."/>
            <person name="Chen G.-Z."/>
            <person name="Liu X.-D."/>
            <person name="Liao X.-Y."/>
            <person name="Jiang Y.-T."/>
            <person name="Yu X."/>
            <person name="Hao Y."/>
            <person name="Huang J."/>
            <person name="Zhao X.-W."/>
            <person name="Ke S."/>
            <person name="Chen Y.-Y."/>
            <person name="Wu W.-L."/>
            <person name="Hsu J.-L."/>
            <person name="Lin Y.-F."/>
            <person name="Huang M.-D."/>
            <person name="Li C.-Y."/>
            <person name="Huang L."/>
            <person name="Wang Z.-W."/>
            <person name="Zhao X."/>
            <person name="Zhong W.-Y."/>
            <person name="Peng D.-H."/>
            <person name="Ahmad S."/>
            <person name="Lan S."/>
            <person name="Zhang J.-S."/>
            <person name="Tsai W.-C."/>
            <person name="Van De Peer Y."/>
            <person name="Liu Z.-J."/>
        </authorList>
    </citation>
    <scope>NUCLEOTIDE SEQUENCE</scope>
    <source>
        <strain evidence="4">CP</strain>
        <tissue evidence="4">Leaves</tissue>
    </source>
</reference>
<feature type="domain" description="CCHC-type" evidence="3">
    <location>
        <begin position="100"/>
        <end position="115"/>
    </location>
</feature>
<protein>
    <recommendedName>
        <fullName evidence="3">CCHC-type domain-containing protein</fullName>
    </recommendedName>
</protein>
<dbReference type="AlphaFoldDB" id="A0AAV9FLN7"/>
<keyword evidence="5" id="KW-1185">Reference proteome</keyword>
<sequence length="352" mass="39139">MVKMNHRRQLAERWKGVLVPEVQKIVTELNPCYTVARCKVVYAMPISPLLDKSMYEVEDLNYMIKPLRQLRPPPGRPRKKRIRPQDEVPYQSKARRIHICKRCGGYGHHQRTCKNPLKEQSSEGLTTEASRRPPDRLRRADGRGRGAGRADQGPEVHGSTHPQIERARGHCRGATDRGGQGRPRGRTFMGLKGRFTTTTGGRGPLGRRTLGGNIPTSGGSIGMKDNIVNSRFLDFPGGRVLFEDYSFTSGSASPSGSCSRALIRGLPLIWRTEEAICQVMVPLGFMIEFGEVKLPGESFPLVRVVYWPIRGATLPDSFPMTLGGWQVMIEVFQELGGRRSTFAELFKGGVGG</sequence>
<feature type="compositionally biased region" description="Low complexity" evidence="2">
    <location>
        <begin position="190"/>
        <end position="199"/>
    </location>
</feature>
<keyword evidence="1" id="KW-0862">Zinc</keyword>
<dbReference type="PROSITE" id="PS50158">
    <property type="entry name" value="ZF_CCHC"/>
    <property type="match status" value="1"/>
</dbReference>
<organism evidence="4 5">
    <name type="scientific">Acorus calamus</name>
    <name type="common">Sweet flag</name>
    <dbReference type="NCBI Taxonomy" id="4465"/>
    <lineage>
        <taxon>Eukaryota</taxon>
        <taxon>Viridiplantae</taxon>
        <taxon>Streptophyta</taxon>
        <taxon>Embryophyta</taxon>
        <taxon>Tracheophyta</taxon>
        <taxon>Spermatophyta</taxon>
        <taxon>Magnoliopsida</taxon>
        <taxon>Liliopsida</taxon>
        <taxon>Acoraceae</taxon>
        <taxon>Acorus</taxon>
    </lineage>
</organism>
<comment type="caution">
    <text evidence="4">The sequence shown here is derived from an EMBL/GenBank/DDBJ whole genome shotgun (WGS) entry which is preliminary data.</text>
</comment>
<evidence type="ECO:0000313" key="5">
    <source>
        <dbReference type="Proteomes" id="UP001180020"/>
    </source>
</evidence>
<feature type="compositionally biased region" description="Basic and acidic residues" evidence="2">
    <location>
        <begin position="129"/>
        <end position="144"/>
    </location>
</feature>
<dbReference type="EMBL" id="JAUJYO010000001">
    <property type="protein sequence ID" value="KAK1325878.1"/>
    <property type="molecule type" value="Genomic_DNA"/>
</dbReference>
<evidence type="ECO:0000313" key="4">
    <source>
        <dbReference type="EMBL" id="KAK1325878.1"/>
    </source>
</evidence>
<evidence type="ECO:0000256" key="2">
    <source>
        <dbReference type="SAM" id="MobiDB-lite"/>
    </source>
</evidence>
<name>A0AAV9FLN7_ACOCL</name>
<reference evidence="4" key="1">
    <citation type="journal article" date="2023" name="Nat. Commun.">
        <title>Diploid and tetraploid genomes of Acorus and the evolution of monocots.</title>
        <authorList>
            <person name="Ma L."/>
            <person name="Liu K.W."/>
            <person name="Li Z."/>
            <person name="Hsiao Y.Y."/>
            <person name="Qi Y."/>
            <person name="Fu T."/>
            <person name="Tang G.D."/>
            <person name="Zhang D."/>
            <person name="Sun W.H."/>
            <person name="Liu D.K."/>
            <person name="Li Y."/>
            <person name="Chen G.Z."/>
            <person name="Liu X.D."/>
            <person name="Liao X.Y."/>
            <person name="Jiang Y.T."/>
            <person name="Yu X."/>
            <person name="Hao Y."/>
            <person name="Huang J."/>
            <person name="Zhao X.W."/>
            <person name="Ke S."/>
            <person name="Chen Y.Y."/>
            <person name="Wu W.L."/>
            <person name="Hsu J.L."/>
            <person name="Lin Y.F."/>
            <person name="Huang M.D."/>
            <person name="Li C.Y."/>
            <person name="Huang L."/>
            <person name="Wang Z.W."/>
            <person name="Zhao X."/>
            <person name="Zhong W.Y."/>
            <person name="Peng D.H."/>
            <person name="Ahmad S."/>
            <person name="Lan S."/>
            <person name="Zhang J.S."/>
            <person name="Tsai W.C."/>
            <person name="Van de Peer Y."/>
            <person name="Liu Z.J."/>
        </authorList>
    </citation>
    <scope>NUCLEOTIDE SEQUENCE</scope>
    <source>
        <strain evidence="4">CP</strain>
    </source>
</reference>
<gene>
    <name evidence="4" type="ORF">QJS10_CPA01g01738</name>
</gene>
<evidence type="ECO:0000256" key="1">
    <source>
        <dbReference type="PROSITE-ProRule" id="PRU00047"/>
    </source>
</evidence>
<evidence type="ECO:0000259" key="3">
    <source>
        <dbReference type="PROSITE" id="PS50158"/>
    </source>
</evidence>
<feature type="region of interest" description="Disordered" evidence="2">
    <location>
        <begin position="106"/>
        <end position="217"/>
    </location>
</feature>
<keyword evidence="1" id="KW-0479">Metal-binding</keyword>
<accession>A0AAV9FLN7</accession>
<proteinExistence type="predicted"/>
<feature type="region of interest" description="Disordered" evidence="2">
    <location>
        <begin position="68"/>
        <end position="90"/>
    </location>
</feature>
<dbReference type="GO" id="GO:0003676">
    <property type="term" value="F:nucleic acid binding"/>
    <property type="evidence" value="ECO:0007669"/>
    <property type="project" value="InterPro"/>
</dbReference>
<dbReference type="GO" id="GO:0008270">
    <property type="term" value="F:zinc ion binding"/>
    <property type="evidence" value="ECO:0007669"/>
    <property type="project" value="UniProtKB-KW"/>
</dbReference>
<dbReference type="Proteomes" id="UP001180020">
    <property type="component" value="Unassembled WGS sequence"/>
</dbReference>